<dbReference type="EMBL" id="NPBJ01000013">
    <property type="protein sequence ID" value="PAE00531.1"/>
    <property type="molecule type" value="Genomic_DNA"/>
</dbReference>
<dbReference type="RefSeq" id="WP_095218444.1">
    <property type="nucleotide sequence ID" value="NZ_NPBJ01000013.1"/>
</dbReference>
<sequence length="66" mass="7274">MKKTVVSSFVVLGLSFSIILNPYAADSIKAEEQPVSNQIVLEQAYENAQLGVADFEDKEEILNDIT</sequence>
<proteinExistence type="predicted"/>
<keyword evidence="1" id="KW-0732">Signal</keyword>
<organism evidence="2 3">
    <name type="scientific">Terribacillus saccharophilus</name>
    <dbReference type="NCBI Taxonomy" id="361277"/>
    <lineage>
        <taxon>Bacteria</taxon>
        <taxon>Bacillati</taxon>
        <taxon>Bacillota</taxon>
        <taxon>Bacilli</taxon>
        <taxon>Bacillales</taxon>
        <taxon>Bacillaceae</taxon>
        <taxon>Terribacillus</taxon>
    </lineage>
</organism>
<gene>
    <name evidence="2" type="ORF">CHH48_07110</name>
</gene>
<name>A0ABX4H070_9BACI</name>
<feature type="chain" id="PRO_5046876708" evidence="1">
    <location>
        <begin position="25"/>
        <end position="66"/>
    </location>
</feature>
<evidence type="ECO:0000313" key="3">
    <source>
        <dbReference type="Proteomes" id="UP000216852"/>
    </source>
</evidence>
<evidence type="ECO:0000313" key="2">
    <source>
        <dbReference type="EMBL" id="PAE00531.1"/>
    </source>
</evidence>
<accession>A0ABX4H070</accession>
<feature type="signal peptide" evidence="1">
    <location>
        <begin position="1"/>
        <end position="24"/>
    </location>
</feature>
<dbReference type="Proteomes" id="UP000216852">
    <property type="component" value="Unassembled WGS sequence"/>
</dbReference>
<evidence type="ECO:0000256" key="1">
    <source>
        <dbReference type="SAM" id="SignalP"/>
    </source>
</evidence>
<protein>
    <submittedName>
        <fullName evidence="2">Uncharacterized protein</fullName>
    </submittedName>
</protein>
<reference evidence="2 3" key="1">
    <citation type="submission" date="2017-07" db="EMBL/GenBank/DDBJ databases">
        <title>Isolation and whole genome analysis of endospore-forming bacteria from heroin.</title>
        <authorList>
            <person name="Kalinowski J."/>
            <person name="Ahrens B."/>
            <person name="Al-Dilaimi A."/>
            <person name="Winkler A."/>
            <person name="Wibberg D."/>
            <person name="Schleenbecker U."/>
            <person name="Ruckert C."/>
            <person name="Wolfel R."/>
            <person name="Grass G."/>
        </authorList>
    </citation>
    <scope>NUCLEOTIDE SEQUENCE [LARGE SCALE GENOMIC DNA]</scope>
    <source>
        <strain evidence="2 3">7517-1</strain>
    </source>
</reference>
<keyword evidence="3" id="KW-1185">Reference proteome</keyword>
<comment type="caution">
    <text evidence="2">The sequence shown here is derived from an EMBL/GenBank/DDBJ whole genome shotgun (WGS) entry which is preliminary data.</text>
</comment>